<evidence type="ECO:0000313" key="3">
    <source>
        <dbReference type="Proteomes" id="UP000475862"/>
    </source>
</evidence>
<keyword evidence="1" id="KW-0472">Membrane</keyword>
<reference evidence="2 3" key="1">
    <citation type="submission" date="2019-08" db="EMBL/GenBank/DDBJ databases">
        <title>The genome of the soybean aphid Biotype 1, its phylome, world population structure and adaptation to the North American continent.</title>
        <authorList>
            <person name="Giordano R."/>
            <person name="Donthu R.K."/>
            <person name="Hernandez A.G."/>
            <person name="Wright C.L."/>
            <person name="Zimin A.V."/>
        </authorList>
    </citation>
    <scope>NUCLEOTIDE SEQUENCE [LARGE SCALE GENOMIC DNA]</scope>
    <source>
        <tissue evidence="2">Whole aphids</tissue>
    </source>
</reference>
<keyword evidence="1" id="KW-0812">Transmembrane</keyword>
<dbReference type="Proteomes" id="UP000475862">
    <property type="component" value="Unassembled WGS sequence"/>
</dbReference>
<feature type="transmembrane region" description="Helical" evidence="1">
    <location>
        <begin position="123"/>
        <end position="140"/>
    </location>
</feature>
<evidence type="ECO:0000313" key="2">
    <source>
        <dbReference type="EMBL" id="KAE9533870.1"/>
    </source>
</evidence>
<keyword evidence="1" id="KW-1133">Transmembrane helix</keyword>
<dbReference type="EMBL" id="VYZN01000031">
    <property type="protein sequence ID" value="KAE9533870.1"/>
    <property type="molecule type" value="Genomic_DNA"/>
</dbReference>
<organism evidence="2 3">
    <name type="scientific">Aphis glycines</name>
    <name type="common">Soybean aphid</name>
    <dbReference type="NCBI Taxonomy" id="307491"/>
    <lineage>
        <taxon>Eukaryota</taxon>
        <taxon>Metazoa</taxon>
        <taxon>Ecdysozoa</taxon>
        <taxon>Arthropoda</taxon>
        <taxon>Hexapoda</taxon>
        <taxon>Insecta</taxon>
        <taxon>Pterygota</taxon>
        <taxon>Neoptera</taxon>
        <taxon>Paraneoptera</taxon>
        <taxon>Hemiptera</taxon>
        <taxon>Sternorrhyncha</taxon>
        <taxon>Aphidomorpha</taxon>
        <taxon>Aphidoidea</taxon>
        <taxon>Aphididae</taxon>
        <taxon>Aphidini</taxon>
        <taxon>Aphis</taxon>
        <taxon>Aphis</taxon>
    </lineage>
</organism>
<comment type="caution">
    <text evidence="2">The sequence shown here is derived from an EMBL/GenBank/DDBJ whole genome shotgun (WGS) entry which is preliminary data.</text>
</comment>
<keyword evidence="3" id="KW-1185">Reference proteome</keyword>
<dbReference type="AlphaFoldDB" id="A0A6G0TJB5"/>
<gene>
    <name evidence="2" type="ORF">AGLY_008949</name>
</gene>
<sequence length="217" mass="25034">MSKYCILKIDQICIMCVKLALKQFSAVISSPYRLPIADPCCTLCHSIWGIFNNNHVGRRWRKKCNKQLSGTSLGSDSTYLHYLKPHSDYTWSIFGADGYLPCRRIGILVLLFVTSTVPEDCRLSLIALIIMIIILRLECINKTKRDGGSRNLKISHYKSTRNTLNCCKGCSPAQVSNDKIDKLIKKGEIKSLYFYFINVYVFTKSIYIFTMRYFKYF</sequence>
<proteinExistence type="predicted"/>
<protein>
    <submittedName>
        <fullName evidence="2">Uncharacterized protein</fullName>
    </submittedName>
</protein>
<evidence type="ECO:0000256" key="1">
    <source>
        <dbReference type="SAM" id="Phobius"/>
    </source>
</evidence>
<name>A0A6G0TJB5_APHGL</name>
<feature type="transmembrane region" description="Helical" evidence="1">
    <location>
        <begin position="192"/>
        <end position="214"/>
    </location>
</feature>
<accession>A0A6G0TJB5</accession>